<dbReference type="EMBL" id="CP073767">
    <property type="protein sequence ID" value="UWZ50815.1"/>
    <property type="molecule type" value="Genomic_DNA"/>
</dbReference>
<dbReference type="SMART" id="SM00470">
    <property type="entry name" value="ParB"/>
    <property type="match status" value="1"/>
</dbReference>
<gene>
    <name evidence="3" type="ORF">Daura_28825</name>
</gene>
<dbReference type="Proteomes" id="UP001058003">
    <property type="component" value="Chromosome"/>
</dbReference>
<feature type="region of interest" description="Disordered" evidence="1">
    <location>
        <begin position="231"/>
        <end position="250"/>
    </location>
</feature>
<dbReference type="RefSeq" id="WP_081970535.1">
    <property type="nucleotide sequence ID" value="NZ_CP073767.1"/>
</dbReference>
<evidence type="ECO:0000259" key="2">
    <source>
        <dbReference type="SMART" id="SM00470"/>
    </source>
</evidence>
<name>A0A9Q9MDY5_9ACTN</name>
<dbReference type="SUPFAM" id="SSF110849">
    <property type="entry name" value="ParB/Sulfiredoxin"/>
    <property type="match status" value="1"/>
</dbReference>
<feature type="region of interest" description="Disordered" evidence="1">
    <location>
        <begin position="1"/>
        <end position="22"/>
    </location>
</feature>
<feature type="domain" description="ParB-like N-terminal" evidence="2">
    <location>
        <begin position="36"/>
        <end position="120"/>
    </location>
</feature>
<dbReference type="InterPro" id="IPR036086">
    <property type="entry name" value="ParB/Sulfiredoxin_sf"/>
</dbReference>
<evidence type="ECO:0000313" key="4">
    <source>
        <dbReference type="Proteomes" id="UP001058003"/>
    </source>
</evidence>
<reference evidence="3" key="1">
    <citation type="submission" date="2021-04" db="EMBL/GenBank/DDBJ databases">
        <title>Dactylosporangium aurantiacum NRRL B-8018 full assembly.</title>
        <authorList>
            <person name="Hartkoorn R.C."/>
            <person name="Beaudoing E."/>
            <person name="Hot D."/>
        </authorList>
    </citation>
    <scope>NUCLEOTIDE SEQUENCE</scope>
    <source>
        <strain evidence="3">NRRL B-8018</strain>
    </source>
</reference>
<keyword evidence="4" id="KW-1185">Reference proteome</keyword>
<evidence type="ECO:0000256" key="1">
    <source>
        <dbReference type="SAM" id="MobiDB-lite"/>
    </source>
</evidence>
<sequence>METAVTSRVVRSAGNGAGGDAATGRLSGRGAFSVPVKVQIEQLLPADSPRLDGENEAHARMLADSESELPPILVHRPTMRIIDGMHRLRAAVLRGRDTVDVRFFDGPASAVFALAVETNIAHGLPLSLRDRESAAARILAEHPECSDRAIARVSGLSSKTVGAIRRRQAGNGPQVTARIGHDGRVRPLNSADGRRTASEYIAAKPDASLREIARDAGISIATARDVRERIKRGDDPIPAAQRRNARSAAPPVAAPAVPLVAPPAAPPAAPAVAVPVPAAPAPAPAPVTSTVTRLRVRRGQYVSSLDRAKSVVAQLCKDPSLRFSESGRTLLRWLDSRVAEMEACDRLFDAAPVHSSYLLIEFAQCYGNNWHVLADQLKTRVDGAGPAATSP</sequence>
<accession>A0A9Q9MDY5</accession>
<dbReference type="KEGG" id="daur:Daura_28825"/>
<proteinExistence type="predicted"/>
<dbReference type="AlphaFoldDB" id="A0A9Q9MDY5"/>
<protein>
    <submittedName>
        <fullName evidence="3">ParB N-terminal domain-containing protein</fullName>
    </submittedName>
</protein>
<organism evidence="3 4">
    <name type="scientific">Dactylosporangium aurantiacum</name>
    <dbReference type="NCBI Taxonomy" id="35754"/>
    <lineage>
        <taxon>Bacteria</taxon>
        <taxon>Bacillati</taxon>
        <taxon>Actinomycetota</taxon>
        <taxon>Actinomycetes</taxon>
        <taxon>Micromonosporales</taxon>
        <taxon>Micromonosporaceae</taxon>
        <taxon>Dactylosporangium</taxon>
    </lineage>
</organism>
<dbReference type="InterPro" id="IPR003115">
    <property type="entry name" value="ParB_N"/>
</dbReference>
<evidence type="ECO:0000313" key="3">
    <source>
        <dbReference type="EMBL" id="UWZ50815.1"/>
    </source>
</evidence>